<dbReference type="EMBL" id="JXRP01000009">
    <property type="protein sequence ID" value="KIL49582.1"/>
    <property type="molecule type" value="Genomic_DNA"/>
</dbReference>
<organism evidence="1 2">
    <name type="scientific">Jeotgalibacillus soli</name>
    <dbReference type="NCBI Taxonomy" id="889306"/>
    <lineage>
        <taxon>Bacteria</taxon>
        <taxon>Bacillati</taxon>
        <taxon>Bacillota</taxon>
        <taxon>Bacilli</taxon>
        <taxon>Bacillales</taxon>
        <taxon>Caryophanaceae</taxon>
        <taxon>Jeotgalibacillus</taxon>
    </lineage>
</organism>
<evidence type="ECO:0000313" key="1">
    <source>
        <dbReference type="EMBL" id="KIL49582.1"/>
    </source>
</evidence>
<name>A0A0C2VL20_9BACL</name>
<dbReference type="STRING" id="889306.KP78_10500"/>
<gene>
    <name evidence="1" type="ORF">KP78_10500</name>
</gene>
<evidence type="ECO:0000313" key="2">
    <source>
        <dbReference type="Proteomes" id="UP000031938"/>
    </source>
</evidence>
<sequence>MAIPGRDSDKYEQLLEEMAFPALLLGGVGISELGDFIYCF</sequence>
<accession>A0A0C2VL20</accession>
<dbReference type="PATRIC" id="fig|889306.3.peg.1055"/>
<protein>
    <submittedName>
        <fullName evidence="1">Uncharacterized protein</fullName>
    </submittedName>
</protein>
<reference evidence="1 2" key="1">
    <citation type="submission" date="2015-01" db="EMBL/GenBank/DDBJ databases">
        <title>Genome sequencing of Jeotgalibacillus soli.</title>
        <authorList>
            <person name="Goh K.M."/>
            <person name="Chan K.-G."/>
            <person name="Yaakop A.S."/>
            <person name="Ee R."/>
            <person name="Gan H.M."/>
            <person name="Chan C.S."/>
        </authorList>
    </citation>
    <scope>NUCLEOTIDE SEQUENCE [LARGE SCALE GENOMIC DNA]</scope>
    <source>
        <strain evidence="1 2">P9</strain>
    </source>
</reference>
<comment type="caution">
    <text evidence="1">The sequence shown here is derived from an EMBL/GenBank/DDBJ whole genome shotgun (WGS) entry which is preliminary data.</text>
</comment>
<dbReference type="Proteomes" id="UP000031938">
    <property type="component" value="Unassembled WGS sequence"/>
</dbReference>
<dbReference type="AlphaFoldDB" id="A0A0C2VL20"/>
<keyword evidence="2" id="KW-1185">Reference proteome</keyword>
<proteinExistence type="predicted"/>